<reference evidence="1" key="1">
    <citation type="journal article" date="2015" name="Nature">
        <title>Complex archaea that bridge the gap between prokaryotes and eukaryotes.</title>
        <authorList>
            <person name="Spang A."/>
            <person name="Saw J.H."/>
            <person name="Jorgensen S.L."/>
            <person name="Zaremba-Niedzwiedzka K."/>
            <person name="Martijn J."/>
            <person name="Lind A.E."/>
            <person name="van Eijk R."/>
            <person name="Schleper C."/>
            <person name="Guy L."/>
            <person name="Ettema T.J."/>
        </authorList>
    </citation>
    <scope>NUCLEOTIDE SEQUENCE</scope>
</reference>
<gene>
    <name evidence="1" type="ORF">LCGC14_2366990</name>
</gene>
<evidence type="ECO:0000313" key="1">
    <source>
        <dbReference type="EMBL" id="KKL43022.1"/>
    </source>
</evidence>
<sequence length="136" mass="15187">MKIPYNRTRQLSTAELPGVICDPILIFEFTANPSFALVNDISTWLISKNDDWPETRRFAAELIQAIIVPDGTRHPLGTLEEIDSVAEQTDRNFIFNVLNGWHKRISLERIADVKKLRPLLAPLPASGGKKGPPLAS</sequence>
<proteinExistence type="predicted"/>
<organism evidence="1">
    <name type="scientific">marine sediment metagenome</name>
    <dbReference type="NCBI Taxonomy" id="412755"/>
    <lineage>
        <taxon>unclassified sequences</taxon>
        <taxon>metagenomes</taxon>
        <taxon>ecological metagenomes</taxon>
    </lineage>
</organism>
<name>A0A0F9EZQ8_9ZZZZ</name>
<dbReference type="EMBL" id="LAZR01034807">
    <property type="protein sequence ID" value="KKL43022.1"/>
    <property type="molecule type" value="Genomic_DNA"/>
</dbReference>
<accession>A0A0F9EZQ8</accession>
<comment type="caution">
    <text evidence="1">The sequence shown here is derived from an EMBL/GenBank/DDBJ whole genome shotgun (WGS) entry which is preliminary data.</text>
</comment>
<protein>
    <submittedName>
        <fullName evidence="1">Uncharacterized protein</fullName>
    </submittedName>
</protein>
<dbReference type="AlphaFoldDB" id="A0A0F9EZQ8"/>